<dbReference type="InterPro" id="IPR016032">
    <property type="entry name" value="Sig_transdc_resp-reg_C-effctor"/>
</dbReference>
<dbReference type="InterPro" id="IPR001867">
    <property type="entry name" value="OmpR/PhoB-type_DNA-bd"/>
</dbReference>
<sequence>MRILIVEDEHKIANSIKQGLEQEGYSADTAYTGTDGYDLASTEEYDLIILDIMLPGMNGLQICTNLRKNHIHTPVLMLSARAETEDKITGLDTGADDYLSKPFAFTELLARSKALLRRPNGITPKVLTCADLTLDTQNFTVTRSNKNIDLSKKEFALLEYLLRHKNQIVSKDKIIEHVWDYDSDILPNTVEVYIGYLRKKVDKPFDKSLLKTIRGFGYKIEES</sequence>
<dbReference type="FunFam" id="3.40.50.2300:FF:000001">
    <property type="entry name" value="DNA-binding response regulator PhoB"/>
    <property type="match status" value="1"/>
</dbReference>
<dbReference type="CDD" id="cd00383">
    <property type="entry name" value="trans_reg_C"/>
    <property type="match status" value="1"/>
</dbReference>
<dbReference type="SMART" id="SM00862">
    <property type="entry name" value="Trans_reg_C"/>
    <property type="match status" value="1"/>
</dbReference>
<evidence type="ECO:0000256" key="6">
    <source>
        <dbReference type="PROSITE-ProRule" id="PRU00169"/>
    </source>
</evidence>
<evidence type="ECO:0000256" key="4">
    <source>
        <dbReference type="ARBA" id="ARBA00023125"/>
    </source>
</evidence>
<dbReference type="GO" id="GO:0005829">
    <property type="term" value="C:cytosol"/>
    <property type="evidence" value="ECO:0007669"/>
    <property type="project" value="TreeGrafter"/>
</dbReference>
<organism evidence="10 11">
    <name type="scientific">candidate division WWE3 bacterium</name>
    <dbReference type="NCBI Taxonomy" id="2053526"/>
    <lineage>
        <taxon>Bacteria</taxon>
        <taxon>Katanobacteria</taxon>
    </lineage>
</organism>
<dbReference type="SUPFAM" id="SSF46894">
    <property type="entry name" value="C-terminal effector domain of the bipartite response regulators"/>
    <property type="match status" value="1"/>
</dbReference>
<evidence type="ECO:0000313" key="11">
    <source>
        <dbReference type="Proteomes" id="UP000740557"/>
    </source>
</evidence>
<feature type="domain" description="OmpR/PhoB-type" evidence="9">
    <location>
        <begin position="124"/>
        <end position="222"/>
    </location>
</feature>
<feature type="modified residue" description="4-aspartylphosphate" evidence="6">
    <location>
        <position position="51"/>
    </location>
</feature>
<dbReference type="Pfam" id="PF00486">
    <property type="entry name" value="Trans_reg_C"/>
    <property type="match status" value="1"/>
</dbReference>
<dbReference type="EMBL" id="JAGQNX010000133">
    <property type="protein sequence ID" value="MCA9308677.1"/>
    <property type="molecule type" value="Genomic_DNA"/>
</dbReference>
<dbReference type="Gene3D" id="3.40.50.2300">
    <property type="match status" value="1"/>
</dbReference>
<comment type="caution">
    <text evidence="10">The sequence shown here is derived from an EMBL/GenBank/DDBJ whole genome shotgun (WGS) entry which is preliminary data.</text>
</comment>
<dbReference type="FunFam" id="1.10.10.10:FF:000005">
    <property type="entry name" value="Two-component system response regulator"/>
    <property type="match status" value="1"/>
</dbReference>
<keyword evidence="5" id="KW-0804">Transcription</keyword>
<dbReference type="InterPro" id="IPR036388">
    <property type="entry name" value="WH-like_DNA-bd_sf"/>
</dbReference>
<dbReference type="Proteomes" id="UP000740557">
    <property type="component" value="Unassembled WGS sequence"/>
</dbReference>
<accession>A0A955ECB2</accession>
<dbReference type="Gene3D" id="6.10.250.690">
    <property type="match status" value="1"/>
</dbReference>
<keyword evidence="4 7" id="KW-0238">DNA-binding</keyword>
<evidence type="ECO:0000256" key="3">
    <source>
        <dbReference type="ARBA" id="ARBA00023015"/>
    </source>
</evidence>
<dbReference type="CDD" id="cd19935">
    <property type="entry name" value="REC_OmpR_CusR-like"/>
    <property type="match status" value="1"/>
</dbReference>
<dbReference type="GO" id="GO:0000156">
    <property type="term" value="F:phosphorelay response regulator activity"/>
    <property type="evidence" value="ECO:0007669"/>
    <property type="project" value="TreeGrafter"/>
</dbReference>
<dbReference type="SMART" id="SM00448">
    <property type="entry name" value="REC"/>
    <property type="match status" value="1"/>
</dbReference>
<dbReference type="InterPro" id="IPR001789">
    <property type="entry name" value="Sig_transdc_resp-reg_receiver"/>
</dbReference>
<dbReference type="PROSITE" id="PS50110">
    <property type="entry name" value="RESPONSE_REGULATORY"/>
    <property type="match status" value="1"/>
</dbReference>
<proteinExistence type="predicted"/>
<dbReference type="PANTHER" id="PTHR48111">
    <property type="entry name" value="REGULATOR OF RPOS"/>
    <property type="match status" value="1"/>
</dbReference>
<dbReference type="Pfam" id="PF00072">
    <property type="entry name" value="Response_reg"/>
    <property type="match status" value="1"/>
</dbReference>
<keyword evidence="1 6" id="KW-0597">Phosphoprotein</keyword>
<dbReference type="GO" id="GO:0000976">
    <property type="term" value="F:transcription cis-regulatory region binding"/>
    <property type="evidence" value="ECO:0007669"/>
    <property type="project" value="TreeGrafter"/>
</dbReference>
<dbReference type="InterPro" id="IPR039420">
    <property type="entry name" value="WalR-like"/>
</dbReference>
<keyword evidence="3" id="KW-0805">Transcription regulation</keyword>
<evidence type="ECO:0000256" key="7">
    <source>
        <dbReference type="PROSITE-ProRule" id="PRU01091"/>
    </source>
</evidence>
<dbReference type="SUPFAM" id="SSF52172">
    <property type="entry name" value="CheY-like"/>
    <property type="match status" value="1"/>
</dbReference>
<keyword evidence="2" id="KW-0902">Two-component regulatory system</keyword>
<evidence type="ECO:0000256" key="2">
    <source>
        <dbReference type="ARBA" id="ARBA00023012"/>
    </source>
</evidence>
<name>A0A955ECB2_UNCKA</name>
<reference evidence="10" key="1">
    <citation type="submission" date="2020-04" db="EMBL/GenBank/DDBJ databases">
        <authorList>
            <person name="Zhang T."/>
        </authorList>
    </citation>
    <scope>NUCLEOTIDE SEQUENCE</scope>
    <source>
        <strain evidence="10">HKST-UBA79</strain>
    </source>
</reference>
<dbReference type="AlphaFoldDB" id="A0A955ECB2"/>
<dbReference type="PROSITE" id="PS51755">
    <property type="entry name" value="OMPR_PHOB"/>
    <property type="match status" value="1"/>
</dbReference>
<evidence type="ECO:0000313" key="10">
    <source>
        <dbReference type="EMBL" id="MCA9308677.1"/>
    </source>
</evidence>
<dbReference type="PANTHER" id="PTHR48111:SF22">
    <property type="entry name" value="REGULATOR OF RPOS"/>
    <property type="match status" value="1"/>
</dbReference>
<dbReference type="InterPro" id="IPR011006">
    <property type="entry name" value="CheY-like_superfamily"/>
</dbReference>
<evidence type="ECO:0000259" key="9">
    <source>
        <dbReference type="PROSITE" id="PS51755"/>
    </source>
</evidence>
<evidence type="ECO:0000256" key="5">
    <source>
        <dbReference type="ARBA" id="ARBA00023163"/>
    </source>
</evidence>
<feature type="domain" description="Response regulatory" evidence="8">
    <location>
        <begin position="2"/>
        <end position="116"/>
    </location>
</feature>
<feature type="DNA-binding region" description="OmpR/PhoB-type" evidence="7">
    <location>
        <begin position="124"/>
        <end position="222"/>
    </location>
</feature>
<evidence type="ECO:0000256" key="1">
    <source>
        <dbReference type="ARBA" id="ARBA00022553"/>
    </source>
</evidence>
<dbReference type="GO" id="GO:0032993">
    <property type="term" value="C:protein-DNA complex"/>
    <property type="evidence" value="ECO:0007669"/>
    <property type="project" value="TreeGrafter"/>
</dbReference>
<reference evidence="10" key="2">
    <citation type="journal article" date="2021" name="Microbiome">
        <title>Successional dynamics and alternative stable states in a saline activated sludge microbial community over 9 years.</title>
        <authorList>
            <person name="Wang Y."/>
            <person name="Ye J."/>
            <person name="Ju F."/>
            <person name="Liu L."/>
            <person name="Boyd J.A."/>
            <person name="Deng Y."/>
            <person name="Parks D.H."/>
            <person name="Jiang X."/>
            <person name="Yin X."/>
            <person name="Woodcroft B.J."/>
            <person name="Tyson G.W."/>
            <person name="Hugenholtz P."/>
            <person name="Polz M.F."/>
            <person name="Zhang T."/>
        </authorList>
    </citation>
    <scope>NUCLEOTIDE SEQUENCE</scope>
    <source>
        <strain evidence="10">HKST-UBA79</strain>
    </source>
</reference>
<dbReference type="GO" id="GO:0006355">
    <property type="term" value="P:regulation of DNA-templated transcription"/>
    <property type="evidence" value="ECO:0007669"/>
    <property type="project" value="InterPro"/>
</dbReference>
<dbReference type="Gene3D" id="1.10.10.10">
    <property type="entry name" value="Winged helix-like DNA-binding domain superfamily/Winged helix DNA-binding domain"/>
    <property type="match status" value="1"/>
</dbReference>
<evidence type="ECO:0000259" key="8">
    <source>
        <dbReference type="PROSITE" id="PS50110"/>
    </source>
</evidence>
<protein>
    <submittedName>
        <fullName evidence="10">Response regulator transcription factor</fullName>
    </submittedName>
</protein>
<gene>
    <name evidence="10" type="ORF">KC980_04140</name>
</gene>